<feature type="compositionally biased region" description="Basic and acidic residues" evidence="1">
    <location>
        <begin position="38"/>
        <end position="48"/>
    </location>
</feature>
<feature type="region of interest" description="Disordered" evidence="1">
    <location>
        <begin position="67"/>
        <end position="107"/>
    </location>
</feature>
<reference evidence="2" key="1">
    <citation type="submission" date="2023-03" db="EMBL/GenBank/DDBJ databases">
        <title>Massive genome expansion in bonnet fungi (Mycena s.s.) driven by repeated elements and novel gene families across ecological guilds.</title>
        <authorList>
            <consortium name="Lawrence Berkeley National Laboratory"/>
            <person name="Harder C.B."/>
            <person name="Miyauchi S."/>
            <person name="Viragh M."/>
            <person name="Kuo A."/>
            <person name="Thoen E."/>
            <person name="Andreopoulos B."/>
            <person name="Lu D."/>
            <person name="Skrede I."/>
            <person name="Drula E."/>
            <person name="Henrissat B."/>
            <person name="Morin E."/>
            <person name="Kohler A."/>
            <person name="Barry K."/>
            <person name="LaButti K."/>
            <person name="Morin E."/>
            <person name="Salamov A."/>
            <person name="Lipzen A."/>
            <person name="Mereny Z."/>
            <person name="Hegedus B."/>
            <person name="Baldrian P."/>
            <person name="Stursova M."/>
            <person name="Weitz H."/>
            <person name="Taylor A."/>
            <person name="Grigoriev I.V."/>
            <person name="Nagy L.G."/>
            <person name="Martin F."/>
            <person name="Kauserud H."/>
        </authorList>
    </citation>
    <scope>NUCLEOTIDE SEQUENCE</scope>
    <source>
        <strain evidence="2">9144</strain>
    </source>
</reference>
<feature type="compositionally biased region" description="Basic and acidic residues" evidence="1">
    <location>
        <begin position="369"/>
        <end position="382"/>
    </location>
</feature>
<feature type="compositionally biased region" description="Low complexity" evidence="1">
    <location>
        <begin position="486"/>
        <end position="502"/>
    </location>
</feature>
<dbReference type="Proteomes" id="UP001219525">
    <property type="component" value="Unassembled WGS sequence"/>
</dbReference>
<evidence type="ECO:0000313" key="2">
    <source>
        <dbReference type="EMBL" id="KAJ7199018.1"/>
    </source>
</evidence>
<dbReference type="EMBL" id="JARJCW010000070">
    <property type="protein sequence ID" value="KAJ7199018.1"/>
    <property type="molecule type" value="Genomic_DNA"/>
</dbReference>
<feature type="compositionally biased region" description="Basic and acidic residues" evidence="1">
    <location>
        <begin position="443"/>
        <end position="463"/>
    </location>
</feature>
<feature type="region of interest" description="Disordered" evidence="1">
    <location>
        <begin position="30"/>
        <end position="52"/>
    </location>
</feature>
<proteinExistence type="predicted"/>
<feature type="compositionally biased region" description="Basic residues" evidence="1">
    <location>
        <begin position="432"/>
        <end position="442"/>
    </location>
</feature>
<dbReference type="AlphaFoldDB" id="A0AAD6Y4L1"/>
<protein>
    <submittedName>
        <fullName evidence="2">Uncharacterized protein</fullName>
    </submittedName>
</protein>
<name>A0AAD6Y4L1_9AGAR</name>
<feature type="region of interest" description="Disordered" evidence="1">
    <location>
        <begin position="233"/>
        <end position="253"/>
    </location>
</feature>
<sequence>MSIKNVRTTAAGASMRNRKSFAVEAEVAGATLDTMSESGEKSGHRGSEYRSVTPPAMHATEEHLAEKWGLPADEGGALGGKRVTRSKRLTEPRIEGAMAGMAGDSDAQGLEVIRDADASEAPSHESDGALTAVGELEEGHLPAFDQNMLQINAAARLRPYELEEYFLQYPKREYISSDDDSSDEMQQVVLHHRADDAGWTRVGKDSLRKFNAEGGGAPAALVVKRSFFPDWFSPDEEESSEDEDGAESEPYSPKLHNVAVPKLPAWKPIELNIFESIKQELSDDEEIYGLLTEENSETDDDSNIQMALLESWKALKAQGPDAGRRASNYNVRVGVTIVELDDNGYEIEGTRTYNDNGRASSNKSKGKNVHIDEKGPRYDEFHQAGPSRPKNKAEPGPDVGVKPGVNTGEQDEPGDKEYKPTGNIPATDMRSKLRSTKSKAKSVKVEMARENHFKPSNFRREQSEIPEGGYFRETTAGPGGPPDPPSSSSSSSTEPSDSSESSSTDDESTFSEATETYA</sequence>
<comment type="caution">
    <text evidence="2">The sequence shown here is derived from an EMBL/GenBank/DDBJ whole genome shotgun (WGS) entry which is preliminary data.</text>
</comment>
<organism evidence="2 3">
    <name type="scientific">Mycena pura</name>
    <dbReference type="NCBI Taxonomy" id="153505"/>
    <lineage>
        <taxon>Eukaryota</taxon>
        <taxon>Fungi</taxon>
        <taxon>Dikarya</taxon>
        <taxon>Basidiomycota</taxon>
        <taxon>Agaricomycotina</taxon>
        <taxon>Agaricomycetes</taxon>
        <taxon>Agaricomycetidae</taxon>
        <taxon>Agaricales</taxon>
        <taxon>Marasmiineae</taxon>
        <taxon>Mycenaceae</taxon>
        <taxon>Mycena</taxon>
    </lineage>
</organism>
<accession>A0AAD6Y4L1</accession>
<keyword evidence="3" id="KW-1185">Reference proteome</keyword>
<feature type="compositionally biased region" description="Acidic residues" evidence="1">
    <location>
        <begin position="233"/>
        <end position="247"/>
    </location>
</feature>
<evidence type="ECO:0000256" key="1">
    <source>
        <dbReference type="SAM" id="MobiDB-lite"/>
    </source>
</evidence>
<evidence type="ECO:0000313" key="3">
    <source>
        <dbReference type="Proteomes" id="UP001219525"/>
    </source>
</evidence>
<feature type="compositionally biased region" description="Polar residues" evidence="1">
    <location>
        <begin position="351"/>
        <end position="363"/>
    </location>
</feature>
<gene>
    <name evidence="2" type="ORF">GGX14DRAFT_664708</name>
</gene>
<feature type="region of interest" description="Disordered" evidence="1">
    <location>
        <begin position="347"/>
        <end position="518"/>
    </location>
</feature>